<feature type="compositionally biased region" description="Acidic residues" evidence="3">
    <location>
        <begin position="937"/>
        <end position="947"/>
    </location>
</feature>
<feature type="domain" description="FPL" evidence="4">
    <location>
        <begin position="44"/>
        <end position="181"/>
    </location>
</feature>
<feature type="compositionally biased region" description="Low complexity" evidence="3">
    <location>
        <begin position="508"/>
        <end position="519"/>
    </location>
</feature>
<feature type="compositionally biased region" description="Polar residues" evidence="3">
    <location>
        <begin position="375"/>
        <end position="386"/>
    </location>
</feature>
<feature type="region of interest" description="Disordered" evidence="3">
    <location>
        <begin position="302"/>
        <end position="345"/>
    </location>
</feature>
<keyword evidence="2" id="KW-0072">Autophagy</keyword>
<feature type="compositionally biased region" description="Low complexity" evidence="3">
    <location>
        <begin position="360"/>
        <end position="374"/>
    </location>
</feature>
<sequence length="1217" mass="136319">MNLFSSLMRPKNKYSLENLKYLHSTLVKNSTITNQNSGVVVETLRQIAEVMIWGDQNNNTLFDFFLEKNLLGFFINILEQKTSSDVIIQLLQTLSILVENLRNRNSIFALFSNNVINEIIIHKFDFSNEEVLAYYVSFLKALSLKLDQNTINFFFNGQERDFPLYTEAIKFVNHKETIFRRISSFPNLAGEGSGSEHNSPKKVKKQSSTAASTTKSNTNSINIGGNNQQQQQPHVFNTANNTNNTANSTNNSTSSPNIGSVGSATNNNTPPSGTQFGDLTQSGGSVQHIKIVSDDEDNYIYNNDLGSNLSSPPSSPRGKQQHNNGSTHQLPNSSNNGPHHPTNPQIKRLSANLQTKLAKSELSSSLDSGSTNMSFDSQNDTQSIGKRNSLKSAAKSHKPKNEYKDMLLLLLNKDRETFGVVCMLYSLLKNSYIDSKILEIGGVLPYRLAKAKKLLQGLLSPESRPSNTMSSSLPANLTSSHHRSKSESYALSTQQTGPSTKVSHDGISSSRNPGRSSPSLFNDLDSNNNNNNNNNINHSLPTSPIMQTPLSKISASLTSSTLSAQASGGPILRIFKSKEQIDSEDQEQRELERLRIIEKEEEDEEFIPVPDSYQKEFTRDLIERIFYVLMNSNQFRLVTLQMTYLVLKELVYSSESPSKLTENQFEMLEEAYLVVTNNLKDCLSGSTAPIFLELFEDEMGSYKQIKFEMLLKEAALILPVPERPISRLSLARRLPSGEVEKTQKAIQQFLVLREMKYTLLRKREKLLPIKQPQYPMVREKEHFRIDMSMFDTIDYVAISKKPLSTPAQASPGSSAPGSGATTGPPLPYSFVLYHNLLLNLDRNNIQPPPNAPKQTKDDHQQYGIITHIAPLQRIEIEVSHLDPCVLRVFSHPTTWGVDMIFDEEKKCLSAKSLLERARDDFRASKMRQIYALLGERDPDDDDVDNDGAESNSPLHGPGRKKSLSKIFQPVDASNSHPLSFSGTDFVMTTRKMSGGNKQIPLSTSTTTTPTKNAVLSRLIDDDDQSSKSTKRFSKENIFMSFLNDTDDTFLKEQDENIMESSSSNNNNNQDFDLNLNLNLFIKKGNNQQVENQVKSGESQINNESTLENNNPDIVFENFNNNNDGNNIISNNINSDDNNNSSNNINNDNNSDNNSEPSEEKEQANQIHQGLEDIDLNSNDNNNNNNTTNIDDNNDNQIIVDENIENIKSKDTEEESIL</sequence>
<evidence type="ECO:0000256" key="3">
    <source>
        <dbReference type="SAM" id="MobiDB-lite"/>
    </source>
</evidence>
<feature type="compositionally biased region" description="Low complexity" evidence="3">
    <location>
        <begin position="1108"/>
        <end position="1154"/>
    </location>
</feature>
<dbReference type="Pfam" id="PF09758">
    <property type="entry name" value="FPL"/>
    <property type="match status" value="1"/>
</dbReference>
<dbReference type="PANTHER" id="PTHR21481:SF0">
    <property type="entry name" value="PROTEIN CLEC16A"/>
    <property type="match status" value="1"/>
</dbReference>
<dbReference type="GeneID" id="14875099"/>
<accession>F4PNI9</accession>
<dbReference type="InterPro" id="IPR045820">
    <property type="entry name" value="CLEC16A/TT9_C"/>
</dbReference>
<feature type="region of interest" description="Disordered" evidence="3">
    <location>
        <begin position="189"/>
        <end position="283"/>
    </location>
</feature>
<feature type="region of interest" description="Disordered" evidence="3">
    <location>
        <begin position="460"/>
        <end position="545"/>
    </location>
</feature>
<evidence type="ECO:0000259" key="4">
    <source>
        <dbReference type="Pfam" id="PF09758"/>
    </source>
</evidence>
<evidence type="ECO:0000313" key="7">
    <source>
        <dbReference type="Proteomes" id="UP000007797"/>
    </source>
</evidence>
<dbReference type="Pfam" id="PF19439">
    <property type="entry name" value="CLEC16A_C"/>
    <property type="match status" value="1"/>
</dbReference>
<feature type="domain" description="CLEC16A/TT9 C-terminal" evidence="5">
    <location>
        <begin position="597"/>
        <end position="773"/>
    </location>
</feature>
<dbReference type="GO" id="GO:0016197">
    <property type="term" value="P:endosomal transport"/>
    <property type="evidence" value="ECO:0007669"/>
    <property type="project" value="TreeGrafter"/>
</dbReference>
<feature type="region of interest" description="Disordered" evidence="3">
    <location>
        <begin position="936"/>
        <end position="962"/>
    </location>
</feature>
<feature type="compositionally biased region" description="Low complexity" evidence="3">
    <location>
        <begin position="206"/>
        <end position="255"/>
    </location>
</feature>
<comment type="similarity">
    <text evidence="1">Belongs to the CLEC16A/gop-1 family.</text>
</comment>
<evidence type="ECO:0000313" key="6">
    <source>
        <dbReference type="EMBL" id="EGG23042.1"/>
    </source>
</evidence>
<feature type="compositionally biased region" description="Polar residues" evidence="3">
    <location>
        <begin position="256"/>
        <end position="283"/>
    </location>
</feature>
<dbReference type="GO" id="GO:0005794">
    <property type="term" value="C:Golgi apparatus"/>
    <property type="evidence" value="ECO:0007669"/>
    <property type="project" value="TreeGrafter"/>
</dbReference>
<dbReference type="InterPro" id="IPR019155">
    <property type="entry name" value="CLEC16A/TT9_N"/>
</dbReference>
<organism evidence="6 7">
    <name type="scientific">Cavenderia fasciculata</name>
    <name type="common">Slime mold</name>
    <name type="synonym">Dictyostelium fasciculatum</name>
    <dbReference type="NCBI Taxonomy" id="261658"/>
    <lineage>
        <taxon>Eukaryota</taxon>
        <taxon>Amoebozoa</taxon>
        <taxon>Evosea</taxon>
        <taxon>Eumycetozoa</taxon>
        <taxon>Dictyostelia</taxon>
        <taxon>Acytosteliales</taxon>
        <taxon>Cavenderiaceae</taxon>
        <taxon>Cavenderia</taxon>
    </lineage>
</organism>
<reference evidence="7" key="1">
    <citation type="journal article" date="2011" name="Genome Res.">
        <title>Phylogeny-wide analysis of social amoeba genomes highlights ancient origins for complex intercellular communication.</title>
        <authorList>
            <person name="Heidel A.J."/>
            <person name="Lawal H.M."/>
            <person name="Felder M."/>
            <person name="Schilde C."/>
            <person name="Helps N.R."/>
            <person name="Tunggal B."/>
            <person name="Rivero F."/>
            <person name="John U."/>
            <person name="Schleicher M."/>
            <person name="Eichinger L."/>
            <person name="Platzer M."/>
            <person name="Noegel A.A."/>
            <person name="Schaap P."/>
            <person name="Gloeckner G."/>
        </authorList>
    </citation>
    <scope>NUCLEOTIDE SEQUENCE [LARGE SCALE GENOMIC DNA]</scope>
    <source>
        <strain evidence="7">SH3</strain>
    </source>
</reference>
<evidence type="ECO:0000256" key="1">
    <source>
        <dbReference type="ARBA" id="ARBA00006441"/>
    </source>
</evidence>
<dbReference type="GO" id="GO:0007034">
    <property type="term" value="P:vacuolar transport"/>
    <property type="evidence" value="ECO:0007669"/>
    <property type="project" value="TreeGrafter"/>
</dbReference>
<dbReference type="OMA" id="AEVMIWG"/>
<feature type="region of interest" description="Disordered" evidence="3">
    <location>
        <begin position="357"/>
        <end position="398"/>
    </location>
</feature>
<proteinExistence type="inferred from homology"/>
<dbReference type="RefSeq" id="XP_004360893.1">
    <property type="nucleotide sequence ID" value="XM_004360836.1"/>
</dbReference>
<dbReference type="GO" id="GO:0005770">
    <property type="term" value="C:late endosome"/>
    <property type="evidence" value="ECO:0007669"/>
    <property type="project" value="TreeGrafter"/>
</dbReference>
<keyword evidence="7" id="KW-1185">Reference proteome</keyword>
<dbReference type="PANTHER" id="PTHR21481">
    <property type="entry name" value="PROTEIN CLEC16A"/>
    <property type="match status" value="1"/>
</dbReference>
<dbReference type="AlphaFoldDB" id="F4PNI9"/>
<dbReference type="OrthoDB" id="294052at2759"/>
<name>F4PNI9_CACFS</name>
<protein>
    <submittedName>
        <fullName evidence="6">Armadillo-like helical domain-containing protein</fullName>
    </submittedName>
</protein>
<gene>
    <name evidence="6" type="ORF">DFA_05172</name>
</gene>
<feature type="compositionally biased region" description="Low complexity" evidence="3">
    <location>
        <begin position="527"/>
        <end position="537"/>
    </location>
</feature>
<feature type="compositionally biased region" description="Polar residues" evidence="3">
    <location>
        <begin position="487"/>
        <end position="501"/>
    </location>
</feature>
<feature type="compositionally biased region" description="Low complexity" evidence="3">
    <location>
        <begin position="1175"/>
        <end position="1196"/>
    </location>
</feature>
<feature type="compositionally biased region" description="Polar residues" evidence="3">
    <location>
        <begin position="463"/>
        <end position="479"/>
    </location>
</feature>
<evidence type="ECO:0000259" key="5">
    <source>
        <dbReference type="Pfam" id="PF19439"/>
    </source>
</evidence>
<evidence type="ECO:0000256" key="2">
    <source>
        <dbReference type="ARBA" id="ARBA00023006"/>
    </source>
</evidence>
<dbReference type="GO" id="GO:1901096">
    <property type="term" value="P:regulation of autophagosome maturation"/>
    <property type="evidence" value="ECO:0007669"/>
    <property type="project" value="TreeGrafter"/>
</dbReference>
<dbReference type="STRING" id="1054147.F4PNI9"/>
<dbReference type="EMBL" id="GL883008">
    <property type="protein sequence ID" value="EGG23042.1"/>
    <property type="molecule type" value="Genomic_DNA"/>
</dbReference>
<dbReference type="KEGG" id="dfa:DFA_05172"/>
<feature type="compositionally biased region" description="Polar residues" evidence="3">
    <location>
        <begin position="1090"/>
        <end position="1107"/>
    </location>
</feature>
<dbReference type="GO" id="GO:0006914">
    <property type="term" value="P:autophagy"/>
    <property type="evidence" value="ECO:0007669"/>
    <property type="project" value="UniProtKB-KW"/>
</dbReference>
<dbReference type="InterPro" id="IPR039272">
    <property type="entry name" value="CLEC16A/TT9"/>
</dbReference>
<feature type="compositionally biased region" description="Polar residues" evidence="3">
    <location>
        <begin position="317"/>
        <end position="345"/>
    </location>
</feature>
<dbReference type="Proteomes" id="UP000007797">
    <property type="component" value="Unassembled WGS sequence"/>
</dbReference>
<feature type="region of interest" description="Disordered" evidence="3">
    <location>
        <begin position="1090"/>
        <end position="1196"/>
    </location>
</feature>